<protein>
    <recommendedName>
        <fullName evidence="6 10">UDP-glucose 4-epimerase</fullName>
        <ecNumber evidence="5 10">5.1.3.2</ecNumber>
    </recommendedName>
</protein>
<dbReference type="PATRIC" id="fig|1293439.3.peg.2889"/>
<dbReference type="InterPro" id="IPR001509">
    <property type="entry name" value="Epimerase_deHydtase"/>
</dbReference>
<dbReference type="Gene3D" id="3.90.25.10">
    <property type="entry name" value="UDP-galactose 4-epimerase, domain 1"/>
    <property type="match status" value="1"/>
</dbReference>
<dbReference type="SUPFAM" id="SSF51735">
    <property type="entry name" value="NAD(P)-binding Rossmann-fold domains"/>
    <property type="match status" value="1"/>
</dbReference>
<dbReference type="NCBIfam" id="TIGR01179">
    <property type="entry name" value="galE"/>
    <property type="match status" value="1"/>
</dbReference>
<evidence type="ECO:0000256" key="6">
    <source>
        <dbReference type="ARBA" id="ARBA00018569"/>
    </source>
</evidence>
<evidence type="ECO:0000256" key="10">
    <source>
        <dbReference type="RuleBase" id="RU366046"/>
    </source>
</evidence>
<dbReference type="GO" id="GO:0033499">
    <property type="term" value="P:galactose catabolic process via UDP-galactose, Leloir pathway"/>
    <property type="evidence" value="ECO:0007669"/>
    <property type="project" value="TreeGrafter"/>
</dbReference>
<comment type="caution">
    <text evidence="12">The sequence shown here is derived from an EMBL/GenBank/DDBJ whole genome shotgun (WGS) entry which is preliminary data.</text>
</comment>
<comment type="catalytic activity">
    <reaction evidence="1 10">
        <text>UDP-alpha-D-glucose = UDP-alpha-D-galactose</text>
        <dbReference type="Rhea" id="RHEA:22168"/>
        <dbReference type="ChEBI" id="CHEBI:58885"/>
        <dbReference type="ChEBI" id="CHEBI:66914"/>
        <dbReference type="EC" id="5.1.3.2"/>
    </reaction>
</comment>
<evidence type="ECO:0000313" key="12">
    <source>
        <dbReference type="EMBL" id="KKC41050.1"/>
    </source>
</evidence>
<dbReference type="Pfam" id="PF01370">
    <property type="entry name" value="Epimerase"/>
    <property type="match status" value="1"/>
</dbReference>
<dbReference type="STRING" id="1293439.WH87_02605"/>
<comment type="subunit">
    <text evidence="10">Homodimer.</text>
</comment>
<evidence type="ECO:0000256" key="2">
    <source>
        <dbReference type="ARBA" id="ARBA00001911"/>
    </source>
</evidence>
<dbReference type="Gene3D" id="3.40.50.720">
    <property type="entry name" value="NAD(P)-binding Rossmann-like Domain"/>
    <property type="match status" value="1"/>
</dbReference>
<name>A0A0F5QJC9_9HYPH</name>
<evidence type="ECO:0000256" key="5">
    <source>
        <dbReference type="ARBA" id="ARBA00013189"/>
    </source>
</evidence>
<keyword evidence="13" id="KW-1185">Reference proteome</keyword>
<evidence type="ECO:0000256" key="3">
    <source>
        <dbReference type="ARBA" id="ARBA00004947"/>
    </source>
</evidence>
<gene>
    <name evidence="12" type="ORF">WH87_02605</name>
</gene>
<dbReference type="GO" id="GO:0003978">
    <property type="term" value="F:UDP-glucose 4-epimerase activity"/>
    <property type="evidence" value="ECO:0007669"/>
    <property type="project" value="UniProtKB-UniRule"/>
</dbReference>
<dbReference type="RefSeq" id="WP_046139950.1">
    <property type="nucleotide sequence ID" value="NZ_LANJ01000004.1"/>
</dbReference>
<evidence type="ECO:0000256" key="1">
    <source>
        <dbReference type="ARBA" id="ARBA00000083"/>
    </source>
</evidence>
<dbReference type="InterPro" id="IPR036291">
    <property type="entry name" value="NAD(P)-bd_dom_sf"/>
</dbReference>
<comment type="similarity">
    <text evidence="4 10">Belongs to the NAD(P)-dependent epimerase/dehydratase family.</text>
</comment>
<evidence type="ECO:0000256" key="9">
    <source>
        <dbReference type="ARBA" id="ARBA00023277"/>
    </source>
</evidence>
<keyword evidence="8 10" id="KW-0413">Isomerase</keyword>
<evidence type="ECO:0000256" key="8">
    <source>
        <dbReference type="ARBA" id="ARBA00023235"/>
    </source>
</evidence>
<dbReference type="EMBL" id="LANJ01000004">
    <property type="protein sequence ID" value="KKC41050.1"/>
    <property type="molecule type" value="Genomic_DNA"/>
</dbReference>
<comment type="pathway">
    <text evidence="3 10">Carbohydrate metabolism; galactose metabolism.</text>
</comment>
<accession>A0A0F5QJC9</accession>
<dbReference type="Proteomes" id="UP000033411">
    <property type="component" value="Unassembled WGS sequence"/>
</dbReference>
<evidence type="ECO:0000256" key="7">
    <source>
        <dbReference type="ARBA" id="ARBA00023027"/>
    </source>
</evidence>
<dbReference type="CDD" id="cd05247">
    <property type="entry name" value="UDP_G4E_1_SDR_e"/>
    <property type="match status" value="1"/>
</dbReference>
<keyword evidence="7 10" id="KW-0520">NAD</keyword>
<sequence>MAVLVTGGAGYIGSHMVLNLTDAGEKVVVLDNLVTGFDWAIDGRAVFEQGNAGDIDFVLGLIAKHGITEIIHFAGSIVVPESVADPLKYYGNNTATSRNLIEAAVRGGVRHFIFSSTAAVYGMTGLAPVVETTPLSPMSPYGRSKLMTEWMLADVAAAHPLTFGVLRYFNVAGADPAKRSGQSTPLATHLIKVACQTALGQREKMDIFGTDYETPDGTCVRDYIHVTDLIAAHALLLKHLRGGGESTTINCAYGQGYSVREVIDAVKATSGVDFRVDEGPRRPGDPASVTATGEKARSLLGWVPQHNDLKEIVESAYAWERHLMVRNR</sequence>
<dbReference type="UniPathway" id="UPA00214"/>
<dbReference type="OrthoDB" id="9801785at2"/>
<dbReference type="PANTHER" id="PTHR43725:SF53">
    <property type="entry name" value="UDP-ARABINOSE 4-EPIMERASE 1"/>
    <property type="match status" value="1"/>
</dbReference>
<organism evidence="12 13">
    <name type="scientific">Devosia epidermidihirudinis</name>
    <dbReference type="NCBI Taxonomy" id="1293439"/>
    <lineage>
        <taxon>Bacteria</taxon>
        <taxon>Pseudomonadati</taxon>
        <taxon>Pseudomonadota</taxon>
        <taxon>Alphaproteobacteria</taxon>
        <taxon>Hyphomicrobiales</taxon>
        <taxon>Devosiaceae</taxon>
        <taxon>Devosia</taxon>
    </lineage>
</organism>
<dbReference type="EC" id="5.1.3.2" evidence="5 10"/>
<keyword evidence="9 10" id="KW-0119">Carbohydrate metabolism</keyword>
<dbReference type="PANTHER" id="PTHR43725">
    <property type="entry name" value="UDP-GLUCOSE 4-EPIMERASE"/>
    <property type="match status" value="1"/>
</dbReference>
<comment type="cofactor">
    <cofactor evidence="2 10">
        <name>NAD(+)</name>
        <dbReference type="ChEBI" id="CHEBI:57540"/>
    </cofactor>
</comment>
<dbReference type="AlphaFoldDB" id="A0A0F5QJC9"/>
<dbReference type="InterPro" id="IPR005886">
    <property type="entry name" value="UDP_G4E"/>
</dbReference>
<feature type="domain" description="NAD-dependent epimerase/dehydratase" evidence="11">
    <location>
        <begin position="3"/>
        <end position="252"/>
    </location>
</feature>
<evidence type="ECO:0000256" key="4">
    <source>
        <dbReference type="ARBA" id="ARBA00007637"/>
    </source>
</evidence>
<evidence type="ECO:0000313" key="13">
    <source>
        <dbReference type="Proteomes" id="UP000033411"/>
    </source>
</evidence>
<proteinExistence type="inferred from homology"/>
<evidence type="ECO:0000259" key="11">
    <source>
        <dbReference type="Pfam" id="PF01370"/>
    </source>
</evidence>
<reference evidence="12 13" key="1">
    <citation type="submission" date="2015-03" db="EMBL/GenBank/DDBJ databases">
        <authorList>
            <person name="Lepp D."/>
            <person name="Hassan Y.I."/>
            <person name="Li X.-Z."/>
            <person name="Zhou T."/>
        </authorList>
    </citation>
    <scope>NUCLEOTIDE SEQUENCE [LARGE SCALE GENOMIC DNA]</scope>
    <source>
        <strain evidence="12 13">E84</strain>
    </source>
</reference>